<dbReference type="InterPro" id="IPR002347">
    <property type="entry name" value="SDR_fam"/>
</dbReference>
<dbReference type="SUPFAM" id="SSF51735">
    <property type="entry name" value="NAD(P)-binding Rossmann-fold domains"/>
    <property type="match status" value="1"/>
</dbReference>
<dbReference type="EMBL" id="FAOZ01000004">
    <property type="protein sequence ID" value="CUU55212.1"/>
    <property type="molecule type" value="Genomic_DNA"/>
</dbReference>
<dbReference type="RefSeq" id="WP_193209773.1">
    <property type="nucleotide sequence ID" value="NZ_FAOZ01000004.1"/>
</dbReference>
<reference evidence="4" key="1">
    <citation type="submission" date="2015-11" db="EMBL/GenBank/DDBJ databases">
        <authorList>
            <person name="Varghese N."/>
        </authorList>
    </citation>
    <scope>NUCLEOTIDE SEQUENCE [LARGE SCALE GENOMIC DNA]</scope>
    <source>
        <strain evidence="4">DSM 45899</strain>
    </source>
</reference>
<evidence type="ECO:0000313" key="3">
    <source>
        <dbReference type="EMBL" id="CUU55212.1"/>
    </source>
</evidence>
<dbReference type="InterPro" id="IPR036291">
    <property type="entry name" value="NAD(P)-bd_dom_sf"/>
</dbReference>
<dbReference type="Proteomes" id="UP000198802">
    <property type="component" value="Unassembled WGS sequence"/>
</dbReference>
<dbReference type="GO" id="GO:0016491">
    <property type="term" value="F:oxidoreductase activity"/>
    <property type="evidence" value="ECO:0007669"/>
    <property type="project" value="UniProtKB-KW"/>
</dbReference>
<name>A0A0S4QK92_9ACTN</name>
<evidence type="ECO:0000256" key="2">
    <source>
        <dbReference type="ARBA" id="ARBA00023002"/>
    </source>
</evidence>
<accession>A0A0S4QK92</accession>
<dbReference type="InterPro" id="IPR020904">
    <property type="entry name" value="Sc_DH/Rdtase_CS"/>
</dbReference>
<dbReference type="NCBIfam" id="NF005559">
    <property type="entry name" value="PRK07231.1"/>
    <property type="match status" value="1"/>
</dbReference>
<dbReference type="Gene3D" id="3.40.50.720">
    <property type="entry name" value="NAD(P)-binding Rossmann-like Domain"/>
    <property type="match status" value="1"/>
</dbReference>
<protein>
    <submittedName>
        <fullName evidence="3">NAD(P)-dependent dehydrogenase, short-chain alcohol dehydrogenase family</fullName>
    </submittedName>
</protein>
<dbReference type="PANTHER" id="PTHR24321">
    <property type="entry name" value="DEHYDROGENASES, SHORT CHAIN"/>
    <property type="match status" value="1"/>
</dbReference>
<organism evidence="3 4">
    <name type="scientific">Parafrankia irregularis</name>
    <dbReference type="NCBI Taxonomy" id="795642"/>
    <lineage>
        <taxon>Bacteria</taxon>
        <taxon>Bacillati</taxon>
        <taxon>Actinomycetota</taxon>
        <taxon>Actinomycetes</taxon>
        <taxon>Frankiales</taxon>
        <taxon>Frankiaceae</taxon>
        <taxon>Parafrankia</taxon>
    </lineage>
</organism>
<dbReference type="PRINTS" id="PR00081">
    <property type="entry name" value="GDHRDH"/>
</dbReference>
<dbReference type="AlphaFoldDB" id="A0A0S4QK92"/>
<evidence type="ECO:0000256" key="1">
    <source>
        <dbReference type="ARBA" id="ARBA00006484"/>
    </source>
</evidence>
<dbReference type="PROSITE" id="PS00061">
    <property type="entry name" value="ADH_SHORT"/>
    <property type="match status" value="1"/>
</dbReference>
<dbReference type="PRINTS" id="PR00080">
    <property type="entry name" value="SDRFAMILY"/>
</dbReference>
<keyword evidence="4" id="KW-1185">Reference proteome</keyword>
<comment type="similarity">
    <text evidence="1">Belongs to the short-chain dehydrogenases/reductases (SDR) family.</text>
</comment>
<proteinExistence type="inferred from homology"/>
<dbReference type="PANTHER" id="PTHR24321:SF11">
    <property type="entry name" value="BLR0893 PROTEIN"/>
    <property type="match status" value="1"/>
</dbReference>
<keyword evidence="2" id="KW-0560">Oxidoreductase</keyword>
<dbReference type="FunFam" id="3.40.50.720:FF:000084">
    <property type="entry name" value="Short-chain dehydrogenase reductase"/>
    <property type="match status" value="1"/>
</dbReference>
<gene>
    <name evidence="3" type="ORF">Ga0074812_104293</name>
</gene>
<evidence type="ECO:0000313" key="4">
    <source>
        <dbReference type="Proteomes" id="UP000198802"/>
    </source>
</evidence>
<dbReference type="Pfam" id="PF13561">
    <property type="entry name" value="adh_short_C2"/>
    <property type="match status" value="1"/>
</dbReference>
<sequence>MVEQIPDSLAVRRLEGKVAVVTGAGSGIGRATALLFAQAGARVVCADISGREDATAAAIGDGAVAVRADVSVAADAKHMIDTAEREFGRLDVLFNNAGFGGPPKPLAEIEEETFDILVAVNLKGVFLGMKYGIAAMLRHGGGSVINTASAAGLVGWKGKAGYSAAKGGVIQLTKSAALDYAESNIRVNAICPGMTWTGLANASDDSAPPDGSKLPQPMRRWGRPQELATAALFLASDEASFITGTAIPVDGGYVAR</sequence>
<dbReference type="CDD" id="cd05233">
    <property type="entry name" value="SDR_c"/>
    <property type="match status" value="1"/>
</dbReference>